<keyword evidence="4 5" id="KW-0472">Membrane</keyword>
<dbReference type="EMBL" id="FTNM01000004">
    <property type="protein sequence ID" value="SIR25441.1"/>
    <property type="molecule type" value="Genomic_DNA"/>
</dbReference>
<reference evidence="8" key="1">
    <citation type="submission" date="2017-01" db="EMBL/GenBank/DDBJ databases">
        <authorList>
            <person name="Varghese N."/>
            <person name="Submissions S."/>
        </authorList>
    </citation>
    <scope>NUCLEOTIDE SEQUENCE [LARGE SCALE GENOMIC DNA]</scope>
    <source>
        <strain evidence="8">DM9</strain>
    </source>
</reference>
<name>A0A1N6ZFA7_9BACT</name>
<feature type="transmembrane region" description="Helical" evidence="5">
    <location>
        <begin position="124"/>
        <end position="140"/>
    </location>
</feature>
<dbReference type="RefSeq" id="WP_076422644.1">
    <property type="nucleotide sequence ID" value="NZ_FTNM01000004.1"/>
</dbReference>
<feature type="transmembrane region" description="Helical" evidence="5">
    <location>
        <begin position="155"/>
        <end position="172"/>
    </location>
</feature>
<feature type="transmembrane region" description="Helical" evidence="5">
    <location>
        <begin position="202"/>
        <end position="219"/>
    </location>
</feature>
<accession>A0A1N6ZFA7</accession>
<dbReference type="Pfam" id="PF04932">
    <property type="entry name" value="Wzy_C"/>
    <property type="match status" value="1"/>
</dbReference>
<feature type="transmembrane region" description="Helical" evidence="5">
    <location>
        <begin position="179"/>
        <end position="196"/>
    </location>
</feature>
<sequence>MKINYSFLFIIPIALILLMDNMFTELAFPNNLEAQGNMLNMLMKGMAALSFGYSAVYFMRMSPVMRVAFGLTTLYVFAMVFESYYFYGTPMVYPHVFQKLFLFYFIFFVYTFYKGNFYLKFSHLVWFILGGFWLSVIVVHPDKLSLGAFTSHERGVYASSVYMLVIPFMYFLSKYIFEGKLFSLFMAFFILVSIVFFQHRTVWISTAIILIVYYLLIRFKSGLSINFVAKFMPIGIVMLIAGIASSAFLFSTNPEIITKIEESFSDIENFDSQGTGGWRYIQWMSYLPFIQDNWLIGMRFEGFELPIQFWRDDTNEPVFDDGQGHHFHSFYVDVLFYTGFVGLAIYSIMPIYAIVKGLRSKAMTVHQIILVAFISTGFVYGFSYVLPVFYYAILGWTIVYMEEDGVERTTYLRDFGSRWKAKAIGQYRKLTAA</sequence>
<evidence type="ECO:0000256" key="4">
    <source>
        <dbReference type="ARBA" id="ARBA00023136"/>
    </source>
</evidence>
<dbReference type="AlphaFoldDB" id="A0A1N6ZFA7"/>
<keyword evidence="7" id="KW-0436">Ligase</keyword>
<feature type="transmembrane region" description="Helical" evidence="5">
    <location>
        <begin position="367"/>
        <end position="393"/>
    </location>
</feature>
<keyword evidence="2 5" id="KW-0812">Transmembrane</keyword>
<dbReference type="OrthoDB" id="742098at2"/>
<evidence type="ECO:0000256" key="3">
    <source>
        <dbReference type="ARBA" id="ARBA00022989"/>
    </source>
</evidence>
<evidence type="ECO:0000313" key="7">
    <source>
        <dbReference type="EMBL" id="SIR25441.1"/>
    </source>
</evidence>
<dbReference type="InterPro" id="IPR007016">
    <property type="entry name" value="O-antigen_ligase-rel_domated"/>
</dbReference>
<feature type="transmembrane region" description="Helical" evidence="5">
    <location>
        <begin position="67"/>
        <end position="86"/>
    </location>
</feature>
<dbReference type="GO" id="GO:0016874">
    <property type="term" value="F:ligase activity"/>
    <property type="evidence" value="ECO:0007669"/>
    <property type="project" value="UniProtKB-KW"/>
</dbReference>
<keyword evidence="3 5" id="KW-1133">Transmembrane helix</keyword>
<dbReference type="Proteomes" id="UP000185924">
    <property type="component" value="Unassembled WGS sequence"/>
</dbReference>
<gene>
    <name evidence="7" type="ORF">SAMN05421545_2949</name>
</gene>
<feature type="transmembrane region" description="Helical" evidence="5">
    <location>
        <begin position="334"/>
        <end position="355"/>
    </location>
</feature>
<evidence type="ECO:0000259" key="6">
    <source>
        <dbReference type="Pfam" id="PF04932"/>
    </source>
</evidence>
<keyword evidence="8" id="KW-1185">Reference proteome</keyword>
<organism evidence="7 8">
    <name type="scientific">Pontibacter lucknowensis</name>
    <dbReference type="NCBI Taxonomy" id="1077936"/>
    <lineage>
        <taxon>Bacteria</taxon>
        <taxon>Pseudomonadati</taxon>
        <taxon>Bacteroidota</taxon>
        <taxon>Cytophagia</taxon>
        <taxon>Cytophagales</taxon>
        <taxon>Hymenobacteraceae</taxon>
        <taxon>Pontibacter</taxon>
    </lineage>
</organism>
<dbReference type="PANTHER" id="PTHR37422:SF13">
    <property type="entry name" value="LIPOPOLYSACCHARIDE BIOSYNTHESIS PROTEIN PA4999-RELATED"/>
    <property type="match status" value="1"/>
</dbReference>
<feature type="transmembrane region" description="Helical" evidence="5">
    <location>
        <begin position="231"/>
        <end position="250"/>
    </location>
</feature>
<evidence type="ECO:0000313" key="8">
    <source>
        <dbReference type="Proteomes" id="UP000185924"/>
    </source>
</evidence>
<feature type="domain" description="O-antigen ligase-related" evidence="6">
    <location>
        <begin position="186"/>
        <end position="346"/>
    </location>
</feature>
<dbReference type="PANTHER" id="PTHR37422">
    <property type="entry name" value="TEICHURONIC ACID BIOSYNTHESIS PROTEIN TUAE"/>
    <property type="match status" value="1"/>
</dbReference>
<proteinExistence type="predicted"/>
<dbReference type="GO" id="GO:0016020">
    <property type="term" value="C:membrane"/>
    <property type="evidence" value="ECO:0007669"/>
    <property type="project" value="UniProtKB-SubCell"/>
</dbReference>
<protein>
    <submittedName>
        <fullName evidence="7">O-Antigen ligase</fullName>
    </submittedName>
</protein>
<dbReference type="InterPro" id="IPR051533">
    <property type="entry name" value="WaaL-like"/>
</dbReference>
<feature type="transmembrane region" description="Helical" evidence="5">
    <location>
        <begin position="37"/>
        <end position="58"/>
    </location>
</feature>
<evidence type="ECO:0000256" key="2">
    <source>
        <dbReference type="ARBA" id="ARBA00022692"/>
    </source>
</evidence>
<evidence type="ECO:0000256" key="1">
    <source>
        <dbReference type="ARBA" id="ARBA00004141"/>
    </source>
</evidence>
<dbReference type="STRING" id="1077936.SAMN05421545_2949"/>
<comment type="subcellular location">
    <subcellularLocation>
        <location evidence="1">Membrane</location>
        <topology evidence="1">Multi-pass membrane protein</topology>
    </subcellularLocation>
</comment>
<feature type="transmembrane region" description="Helical" evidence="5">
    <location>
        <begin position="92"/>
        <end position="112"/>
    </location>
</feature>
<evidence type="ECO:0000256" key="5">
    <source>
        <dbReference type="SAM" id="Phobius"/>
    </source>
</evidence>